<accession>A0AAN7RTM4</accession>
<name>A0AAN7RTM4_MYCAM</name>
<evidence type="ECO:0000256" key="1">
    <source>
        <dbReference type="SAM" id="MobiDB-lite"/>
    </source>
</evidence>
<dbReference type="AlphaFoldDB" id="A0AAN7RTM4"/>
<dbReference type="PROSITE" id="PS50878">
    <property type="entry name" value="RT_POL"/>
    <property type="match status" value="1"/>
</dbReference>
<feature type="region of interest" description="Disordered" evidence="1">
    <location>
        <begin position="92"/>
        <end position="113"/>
    </location>
</feature>
<evidence type="ECO:0000259" key="2">
    <source>
        <dbReference type="PROSITE" id="PS50878"/>
    </source>
</evidence>
<dbReference type="InterPro" id="IPR043502">
    <property type="entry name" value="DNA/RNA_pol_sf"/>
</dbReference>
<evidence type="ECO:0000313" key="3">
    <source>
        <dbReference type="EMBL" id="KAK4815945.1"/>
    </source>
</evidence>
<dbReference type="Proteomes" id="UP001333110">
    <property type="component" value="Unassembled WGS sequence"/>
</dbReference>
<proteinExistence type="predicted"/>
<reference evidence="3 4" key="1">
    <citation type="journal article" date="2023" name="J. Hered.">
        <title>Chromosome-level genome of the wood stork (Mycteria americana) provides insight into avian chromosome evolution.</title>
        <authorList>
            <person name="Flamio R. Jr."/>
            <person name="Ramstad K.M."/>
        </authorList>
    </citation>
    <scope>NUCLEOTIDE SEQUENCE [LARGE SCALE GENOMIC DNA]</scope>
    <source>
        <strain evidence="3">JAX WOST 10</strain>
    </source>
</reference>
<dbReference type="InterPro" id="IPR000477">
    <property type="entry name" value="RT_dom"/>
</dbReference>
<comment type="caution">
    <text evidence="3">The sequence shown here is derived from an EMBL/GenBank/DDBJ whole genome shotgun (WGS) entry which is preliminary data.</text>
</comment>
<feature type="domain" description="Reverse transcriptase" evidence="2">
    <location>
        <begin position="98"/>
        <end position="288"/>
    </location>
</feature>
<feature type="compositionally biased region" description="Polar residues" evidence="1">
    <location>
        <begin position="104"/>
        <end position="113"/>
    </location>
</feature>
<dbReference type="PANTHER" id="PTHR33332">
    <property type="entry name" value="REVERSE TRANSCRIPTASE DOMAIN-CONTAINING PROTEIN"/>
    <property type="match status" value="1"/>
</dbReference>
<evidence type="ECO:0000313" key="4">
    <source>
        <dbReference type="Proteomes" id="UP001333110"/>
    </source>
</evidence>
<dbReference type="SUPFAM" id="SSF56672">
    <property type="entry name" value="DNA/RNA polymerases"/>
    <property type="match status" value="1"/>
</dbReference>
<sequence>MDPLAPALQLMARILQDNGICGWPEAPAAWWKMADDSTDVLKTCFSKPSSTCTERRMDVTLLLQRRHLGFLSVHCKMQVQPVAKLNTYPRETHSDRTLPHHQGNVPSDMTKGNTTPIFKKGSKKDSGNYQPVSITSLPSKIVEQILLEDISKHMEDRQGKLCLTNLVAFYNRVSASVDNGRATDVIYLDFCRTFDMVPHSILASNLERYRFDGWTIQWIRNCLDGHIQRVAVNGSMSKWRSVTSGVPQGSALGLALFSIFTNSIYSGTECTLSKFVGNNKLSGAVDRL</sequence>
<dbReference type="Pfam" id="PF00078">
    <property type="entry name" value="RVT_1"/>
    <property type="match status" value="1"/>
</dbReference>
<protein>
    <recommendedName>
        <fullName evidence="2">Reverse transcriptase domain-containing protein</fullName>
    </recommendedName>
</protein>
<gene>
    <name evidence="3" type="ORF">QYF61_010439</name>
</gene>
<keyword evidence="4" id="KW-1185">Reference proteome</keyword>
<organism evidence="3 4">
    <name type="scientific">Mycteria americana</name>
    <name type="common">Wood stork</name>
    <dbReference type="NCBI Taxonomy" id="33587"/>
    <lineage>
        <taxon>Eukaryota</taxon>
        <taxon>Metazoa</taxon>
        <taxon>Chordata</taxon>
        <taxon>Craniata</taxon>
        <taxon>Vertebrata</taxon>
        <taxon>Euteleostomi</taxon>
        <taxon>Archelosauria</taxon>
        <taxon>Archosauria</taxon>
        <taxon>Dinosauria</taxon>
        <taxon>Saurischia</taxon>
        <taxon>Theropoda</taxon>
        <taxon>Coelurosauria</taxon>
        <taxon>Aves</taxon>
        <taxon>Neognathae</taxon>
        <taxon>Neoaves</taxon>
        <taxon>Aequornithes</taxon>
        <taxon>Ciconiiformes</taxon>
        <taxon>Ciconiidae</taxon>
        <taxon>Mycteria</taxon>
    </lineage>
</organism>
<dbReference type="EMBL" id="JAUNZN010000009">
    <property type="protein sequence ID" value="KAK4815945.1"/>
    <property type="molecule type" value="Genomic_DNA"/>
</dbReference>